<comment type="caution">
    <text evidence="4">Lacks conserved residue(s) required for the propagation of feature annotation.</text>
</comment>
<dbReference type="GO" id="GO:0009435">
    <property type="term" value="P:NAD+ biosynthetic process"/>
    <property type="evidence" value="ECO:0007669"/>
    <property type="project" value="UniProtKB-UniRule"/>
</dbReference>
<keyword evidence="2 4" id="KW-0378">Hydrolase</keyword>
<proteinExistence type="inferred from homology"/>
<reference evidence="7" key="1">
    <citation type="submission" date="2020-08" db="EMBL/GenBank/DDBJ databases">
        <title>Genome public.</title>
        <authorList>
            <person name="Liu C."/>
            <person name="Sun Q."/>
        </authorList>
    </citation>
    <scope>NUCLEOTIDE SEQUENCE</scope>
    <source>
        <strain evidence="7">NSJ-55</strain>
    </source>
</reference>
<dbReference type="HAMAP" id="MF_01970">
    <property type="entry name" value="Kynureninase"/>
    <property type="match status" value="1"/>
</dbReference>
<feature type="modified residue" description="N6-(pyridoxal phosphate)lysine" evidence="4">
    <location>
        <position position="234"/>
    </location>
</feature>
<comment type="pathway">
    <text evidence="4 6">Cofactor biosynthesis; NAD(+) biosynthesis; quinolinate from L-kynurenine: step 2/3.</text>
</comment>
<comment type="pathway">
    <text evidence="4 6">Amino-acid degradation; L-kynurenine degradation; L-alanine and anthranilate from L-kynurenine: step 1/1.</text>
</comment>
<comment type="catalytic activity">
    <reaction evidence="4 6">
        <text>L-kynurenine + H2O = anthranilate + L-alanine + H(+)</text>
        <dbReference type="Rhea" id="RHEA:16813"/>
        <dbReference type="ChEBI" id="CHEBI:15377"/>
        <dbReference type="ChEBI" id="CHEBI:15378"/>
        <dbReference type="ChEBI" id="CHEBI:16567"/>
        <dbReference type="ChEBI" id="CHEBI:57959"/>
        <dbReference type="ChEBI" id="CHEBI:57972"/>
        <dbReference type="EC" id="3.7.1.3"/>
    </reaction>
</comment>
<feature type="binding site" evidence="4">
    <location>
        <position position="101"/>
    </location>
    <ligand>
        <name>pyridoxal 5'-phosphate</name>
        <dbReference type="ChEBI" id="CHEBI:597326"/>
    </ligand>
</feature>
<feature type="binding site" evidence="4">
    <location>
        <position position="262"/>
    </location>
    <ligand>
        <name>pyridoxal 5'-phosphate</name>
        <dbReference type="ChEBI" id="CHEBI:597326"/>
    </ligand>
</feature>
<dbReference type="GO" id="GO:0019441">
    <property type="term" value="P:L-tryptophan catabolic process to kynurenine"/>
    <property type="evidence" value="ECO:0007669"/>
    <property type="project" value="TreeGrafter"/>
</dbReference>
<evidence type="ECO:0000256" key="6">
    <source>
        <dbReference type="PIRNR" id="PIRNR038800"/>
    </source>
</evidence>
<evidence type="ECO:0000256" key="2">
    <source>
        <dbReference type="ARBA" id="ARBA00022801"/>
    </source>
</evidence>
<dbReference type="PANTHER" id="PTHR14084">
    <property type="entry name" value="KYNURENINASE"/>
    <property type="match status" value="1"/>
</dbReference>
<dbReference type="EMBL" id="JACOPF010000001">
    <property type="protein sequence ID" value="MBC5688564.1"/>
    <property type="molecule type" value="Genomic_DNA"/>
</dbReference>
<dbReference type="PIRSF" id="PIRSF038800">
    <property type="entry name" value="KYNU"/>
    <property type="match status" value="1"/>
</dbReference>
<evidence type="ECO:0000256" key="1">
    <source>
        <dbReference type="ARBA" id="ARBA00022642"/>
    </source>
</evidence>
<feature type="binding site" evidence="4">
    <location>
        <position position="208"/>
    </location>
    <ligand>
        <name>pyridoxal 5'-phosphate</name>
        <dbReference type="ChEBI" id="CHEBI:597326"/>
    </ligand>
</feature>
<feature type="binding site" evidence="4">
    <location>
        <position position="100"/>
    </location>
    <ligand>
        <name>pyridoxal 5'-phosphate</name>
        <dbReference type="ChEBI" id="CHEBI:597326"/>
    </ligand>
</feature>
<comment type="function">
    <text evidence="4 6">Catalyzes the cleavage of L-kynurenine (L-Kyn) and L-3-hydroxykynurenine (L-3OHKyn) into anthranilic acid (AA) and 3-hydroxyanthranilic acid (3-OHAA), respectively.</text>
</comment>
<dbReference type="EC" id="3.7.1.3" evidence="4 5"/>
<protein>
    <recommendedName>
        <fullName evidence="4 5">Kynureninase</fullName>
        <ecNumber evidence="4 5">3.7.1.3</ecNumber>
    </recommendedName>
    <alternativeName>
        <fullName evidence="4">L-kynurenine hydrolase</fullName>
    </alternativeName>
</protein>
<dbReference type="GO" id="GO:0030170">
    <property type="term" value="F:pyridoxal phosphate binding"/>
    <property type="evidence" value="ECO:0007669"/>
    <property type="project" value="UniProtKB-UniRule"/>
</dbReference>
<dbReference type="GO" id="GO:0005737">
    <property type="term" value="C:cytoplasm"/>
    <property type="evidence" value="ECO:0007669"/>
    <property type="project" value="UniProtKB-UniRule"/>
</dbReference>
<dbReference type="GO" id="GO:0097053">
    <property type="term" value="P:L-kynurenine catabolic process"/>
    <property type="evidence" value="ECO:0007669"/>
    <property type="project" value="UniProtKB-UniRule"/>
</dbReference>
<dbReference type="RefSeq" id="WP_186875171.1">
    <property type="nucleotide sequence ID" value="NZ_JACOPF010000001.1"/>
</dbReference>
<evidence type="ECO:0000313" key="8">
    <source>
        <dbReference type="Proteomes" id="UP000652477"/>
    </source>
</evidence>
<dbReference type="InterPro" id="IPR010111">
    <property type="entry name" value="Kynureninase"/>
</dbReference>
<dbReference type="GO" id="GO:0043420">
    <property type="term" value="P:anthranilate metabolic process"/>
    <property type="evidence" value="ECO:0007669"/>
    <property type="project" value="TreeGrafter"/>
</dbReference>
<gene>
    <name evidence="4 7" type="primary">kynU</name>
    <name evidence="7" type="ORF">H8S37_06415</name>
</gene>
<dbReference type="Proteomes" id="UP000652477">
    <property type="component" value="Unassembled WGS sequence"/>
</dbReference>
<dbReference type="AlphaFoldDB" id="A0A923LHV1"/>
<dbReference type="SUPFAM" id="SSF53383">
    <property type="entry name" value="PLP-dependent transferases"/>
    <property type="match status" value="1"/>
</dbReference>
<dbReference type="InterPro" id="IPR015422">
    <property type="entry name" value="PyrdxlP-dep_Trfase_small"/>
</dbReference>
<dbReference type="PANTHER" id="PTHR14084:SF0">
    <property type="entry name" value="KYNURENINASE"/>
    <property type="match status" value="1"/>
</dbReference>
<feature type="binding site" evidence="4">
    <location>
        <position position="233"/>
    </location>
    <ligand>
        <name>pyridoxal 5'-phosphate</name>
        <dbReference type="ChEBI" id="CHEBI:597326"/>
    </ligand>
</feature>
<dbReference type="Gene3D" id="3.90.1150.10">
    <property type="entry name" value="Aspartate Aminotransferase, domain 1"/>
    <property type="match status" value="1"/>
</dbReference>
<comment type="subunit">
    <text evidence="4 6">Homodimer.</text>
</comment>
<name>A0A923LHV1_9FIRM</name>
<organism evidence="7 8">
    <name type="scientific">Mediterraneibacter hominis</name>
    <dbReference type="NCBI Taxonomy" id="2763054"/>
    <lineage>
        <taxon>Bacteria</taxon>
        <taxon>Bacillati</taxon>
        <taxon>Bacillota</taxon>
        <taxon>Clostridia</taxon>
        <taxon>Lachnospirales</taxon>
        <taxon>Lachnospiraceae</taxon>
        <taxon>Mediterraneibacter</taxon>
    </lineage>
</organism>
<dbReference type="GO" id="GO:0030429">
    <property type="term" value="F:kynureninase activity"/>
    <property type="evidence" value="ECO:0007669"/>
    <property type="project" value="UniProtKB-UniRule"/>
</dbReference>
<evidence type="ECO:0000256" key="5">
    <source>
        <dbReference type="NCBIfam" id="TIGR01814"/>
    </source>
</evidence>
<dbReference type="GO" id="GO:0019805">
    <property type="term" value="P:quinolinate biosynthetic process"/>
    <property type="evidence" value="ECO:0007669"/>
    <property type="project" value="UniProtKB-UniRule"/>
</dbReference>
<evidence type="ECO:0000256" key="3">
    <source>
        <dbReference type="ARBA" id="ARBA00022898"/>
    </source>
</evidence>
<keyword evidence="8" id="KW-1185">Reference proteome</keyword>
<keyword evidence="1 4" id="KW-0662">Pyridine nucleotide biosynthesis</keyword>
<feature type="binding site" evidence="4">
    <location>
        <position position="211"/>
    </location>
    <ligand>
        <name>pyridoxal 5'-phosphate</name>
        <dbReference type="ChEBI" id="CHEBI:597326"/>
    </ligand>
</feature>
<dbReference type="InterPro" id="IPR015421">
    <property type="entry name" value="PyrdxlP-dep_Trfase_major"/>
</dbReference>
<comment type="similarity">
    <text evidence="4 6">Belongs to the kynureninase family.</text>
</comment>
<evidence type="ECO:0000313" key="7">
    <source>
        <dbReference type="EMBL" id="MBC5688564.1"/>
    </source>
</evidence>
<dbReference type="NCBIfam" id="TIGR01814">
    <property type="entry name" value="kynureninase"/>
    <property type="match status" value="1"/>
</dbReference>
<comment type="catalytic activity">
    <reaction evidence="6">
        <text>3-hydroxy-L-kynurenine + H2O = 3-hydroxyanthranilate + L-alanine + H(+)</text>
        <dbReference type="Rhea" id="RHEA:25143"/>
        <dbReference type="ChEBI" id="CHEBI:15377"/>
        <dbReference type="ChEBI" id="CHEBI:15378"/>
        <dbReference type="ChEBI" id="CHEBI:36559"/>
        <dbReference type="ChEBI" id="CHEBI:57972"/>
        <dbReference type="ChEBI" id="CHEBI:58125"/>
        <dbReference type="EC" id="3.7.1.3"/>
    </reaction>
</comment>
<keyword evidence="3 4" id="KW-0663">Pyridoxal phosphate</keyword>
<accession>A0A923LHV1</accession>
<dbReference type="InterPro" id="IPR015424">
    <property type="entry name" value="PyrdxlP-dep_Trfase"/>
</dbReference>
<dbReference type="Pfam" id="PF22580">
    <property type="entry name" value="KYNU_C"/>
    <property type="match status" value="1"/>
</dbReference>
<evidence type="ECO:0000256" key="4">
    <source>
        <dbReference type="HAMAP-Rule" id="MF_01970"/>
    </source>
</evidence>
<comment type="caution">
    <text evidence="7">The sequence shown here is derived from an EMBL/GenBank/DDBJ whole genome shotgun (WGS) entry which is preliminary data.</text>
</comment>
<comment type="cofactor">
    <cofactor evidence="4 6">
        <name>pyridoxal 5'-phosphate</name>
        <dbReference type="ChEBI" id="CHEBI:597326"/>
    </cofactor>
</comment>
<dbReference type="Gene3D" id="3.40.640.10">
    <property type="entry name" value="Type I PLP-dependent aspartate aminotransferase-like (Major domain)"/>
    <property type="match status" value="1"/>
</dbReference>
<sequence length="426" mass="48174">MEKKLTLEYARELDKKDVLARYKEEFYLPSYLYYEANGLGPMSRRSEATLLRVASEWKEQLVAGWFSGKIPWFYYPERIADMERDLVGAVDKELIINGTTTTNIHCVLASFYRPQGKRTKILCDRQIFSSDKYAVDGQIRLKGMDPEAELILGGGEELLLDEEKIVEAMTPEVALVFLGSVIHSTGQLLDMEYLTEEAHKRGIPIGFDLSHSAGVVPHKLHDWKVDFAVWCNYKYLNGGLGCPATLFIHESNFSVYPAMPGWHGYKKSLQFKKLPEFEPETGAGGWQHGSPMILNIAPLEGALEMIQEAGIDKIRRKSLEMTGFFMELVKEKLMPLGAQIITPEEAKRRGGHVTIAHIASEEMTEFLDSGSHITKELKEAAEKKIKSEKRPDASNQVRIAFSPLFTSFADVWQTAENLYGLLKNKD</sequence>